<dbReference type="Gene3D" id="2.40.50.1020">
    <property type="entry name" value="LytTr DNA-binding domain"/>
    <property type="match status" value="1"/>
</dbReference>
<feature type="modified residue" description="4-aspartylphosphate" evidence="1">
    <location>
        <position position="55"/>
    </location>
</feature>
<evidence type="ECO:0000259" key="3">
    <source>
        <dbReference type="PROSITE" id="PS50930"/>
    </source>
</evidence>
<dbReference type="SMART" id="SM00850">
    <property type="entry name" value="LytTR"/>
    <property type="match status" value="1"/>
</dbReference>
<sequence>MPTALIADDEALLAAALQNALYRLWPQLEIVAVAHDGVTALADINRLRPDFAFLDIRMPGVDGMAVAKSVSGCRVVFVTAYDQFALQAFEAEAADYLMKPLDDVRLLRCIARLQSQLPAPEKAPQPARMEARGWLNWITAGLGNSKRLIPVDEVLYFKASDKYTELVLVGETQLIRTPLKELAARLDPGQFVQIHRGLIVRLAAVQGIEQDMLGRSFVQLKDGGERLPLSRSFAGQFKAM</sequence>
<dbReference type="EMBL" id="MKCS01000001">
    <property type="protein sequence ID" value="OHX14529.1"/>
    <property type="molecule type" value="Genomic_DNA"/>
</dbReference>
<evidence type="ECO:0000313" key="5">
    <source>
        <dbReference type="EMBL" id="OHX20607.1"/>
    </source>
</evidence>
<organism evidence="4 6">
    <name type="scientific">Chromobacterium sphagni</name>
    <dbReference type="NCBI Taxonomy" id="1903179"/>
    <lineage>
        <taxon>Bacteria</taxon>
        <taxon>Pseudomonadati</taxon>
        <taxon>Pseudomonadota</taxon>
        <taxon>Betaproteobacteria</taxon>
        <taxon>Neisseriales</taxon>
        <taxon>Chromobacteriaceae</taxon>
        <taxon>Chromobacterium</taxon>
    </lineage>
</organism>
<accession>A0A1S1X4Y6</accession>
<dbReference type="GO" id="GO:0000156">
    <property type="term" value="F:phosphorelay response regulator activity"/>
    <property type="evidence" value="ECO:0007669"/>
    <property type="project" value="InterPro"/>
</dbReference>
<dbReference type="RefSeq" id="WP_071112484.1">
    <property type="nucleotide sequence ID" value="NZ_MKCS01000001.1"/>
</dbReference>
<dbReference type="Gene3D" id="3.40.50.2300">
    <property type="match status" value="1"/>
</dbReference>
<keyword evidence="7" id="KW-1185">Reference proteome</keyword>
<dbReference type="PROSITE" id="PS50110">
    <property type="entry name" value="RESPONSE_REGULATORY"/>
    <property type="match status" value="1"/>
</dbReference>
<dbReference type="PROSITE" id="PS50930">
    <property type="entry name" value="HTH_LYTTR"/>
    <property type="match status" value="1"/>
</dbReference>
<evidence type="ECO:0000256" key="1">
    <source>
        <dbReference type="PROSITE-ProRule" id="PRU00169"/>
    </source>
</evidence>
<feature type="domain" description="HTH LytTR-type" evidence="3">
    <location>
        <begin position="148"/>
        <end position="240"/>
    </location>
</feature>
<dbReference type="InterPro" id="IPR007492">
    <property type="entry name" value="LytTR_DNA-bd_dom"/>
</dbReference>
<name>A0A1S1X4Y6_9NEIS</name>
<evidence type="ECO:0000313" key="4">
    <source>
        <dbReference type="EMBL" id="OHX14529.1"/>
    </source>
</evidence>
<dbReference type="AlphaFoldDB" id="A0A1S1X4Y6"/>
<dbReference type="Proteomes" id="UP000180088">
    <property type="component" value="Unassembled WGS sequence"/>
</dbReference>
<gene>
    <name evidence="5" type="ORF">BI344_15195</name>
    <name evidence="4" type="ORF">BI347_14195</name>
</gene>
<dbReference type="InterPro" id="IPR011006">
    <property type="entry name" value="CheY-like_superfamily"/>
</dbReference>
<dbReference type="STRING" id="1903179.BI347_14195"/>
<dbReference type="Pfam" id="PF04397">
    <property type="entry name" value="LytTR"/>
    <property type="match status" value="1"/>
</dbReference>
<dbReference type="InterPro" id="IPR001789">
    <property type="entry name" value="Sig_transdc_resp-reg_receiver"/>
</dbReference>
<protein>
    <submittedName>
        <fullName evidence="4">DNA-binding response regulator</fullName>
    </submittedName>
</protein>
<keyword evidence="1" id="KW-0597">Phosphoprotein</keyword>
<evidence type="ECO:0000313" key="6">
    <source>
        <dbReference type="Proteomes" id="UP000180088"/>
    </source>
</evidence>
<dbReference type="OrthoDB" id="8889669at2"/>
<dbReference type="EMBL" id="MKCT01000016">
    <property type="protein sequence ID" value="OHX20607.1"/>
    <property type="molecule type" value="Genomic_DNA"/>
</dbReference>
<dbReference type="PANTHER" id="PTHR37299">
    <property type="entry name" value="TRANSCRIPTIONAL REGULATOR-RELATED"/>
    <property type="match status" value="1"/>
</dbReference>
<dbReference type="SMART" id="SM00448">
    <property type="entry name" value="REC"/>
    <property type="match status" value="1"/>
</dbReference>
<proteinExistence type="predicted"/>
<dbReference type="SUPFAM" id="SSF52172">
    <property type="entry name" value="CheY-like"/>
    <property type="match status" value="1"/>
</dbReference>
<feature type="domain" description="Response regulatory" evidence="2">
    <location>
        <begin position="3"/>
        <end position="114"/>
    </location>
</feature>
<reference evidence="6 7" key="1">
    <citation type="submission" date="2016-09" db="EMBL/GenBank/DDBJ databases">
        <title>Chromobacterium muskegensis sp. nov., an insecticidal bacterium isolated from Sphagnum bogs.</title>
        <authorList>
            <person name="Sparks M.E."/>
            <person name="Blackburn M.B."/>
            <person name="Gundersen-Rindal D.E."/>
            <person name="Mitchell A."/>
            <person name="Farrar R."/>
            <person name="Kuhar D."/>
        </authorList>
    </citation>
    <scope>NUCLEOTIDE SEQUENCE [LARGE SCALE GENOMIC DNA]</scope>
    <source>
        <strain evidence="5 7">14B-1</strain>
        <strain evidence="4 6">37-2</strain>
    </source>
</reference>
<dbReference type="PANTHER" id="PTHR37299:SF1">
    <property type="entry name" value="STAGE 0 SPORULATION PROTEIN A HOMOLOG"/>
    <property type="match status" value="1"/>
</dbReference>
<dbReference type="Proteomes" id="UP000180280">
    <property type="component" value="Unassembled WGS sequence"/>
</dbReference>
<dbReference type="Pfam" id="PF00072">
    <property type="entry name" value="Response_reg"/>
    <property type="match status" value="1"/>
</dbReference>
<evidence type="ECO:0000259" key="2">
    <source>
        <dbReference type="PROSITE" id="PS50110"/>
    </source>
</evidence>
<comment type="caution">
    <text evidence="4">The sequence shown here is derived from an EMBL/GenBank/DDBJ whole genome shotgun (WGS) entry which is preliminary data.</text>
</comment>
<dbReference type="GO" id="GO:0003677">
    <property type="term" value="F:DNA binding"/>
    <property type="evidence" value="ECO:0007669"/>
    <property type="project" value="UniProtKB-KW"/>
</dbReference>
<evidence type="ECO:0000313" key="7">
    <source>
        <dbReference type="Proteomes" id="UP000180280"/>
    </source>
</evidence>
<dbReference type="InterPro" id="IPR046947">
    <property type="entry name" value="LytR-like"/>
</dbReference>
<keyword evidence="4" id="KW-0238">DNA-binding</keyword>